<evidence type="ECO:0008006" key="2">
    <source>
        <dbReference type="Google" id="ProtNLM"/>
    </source>
</evidence>
<evidence type="ECO:0000313" key="1">
    <source>
        <dbReference type="EMBL" id="GAH59111.1"/>
    </source>
</evidence>
<feature type="non-terminal residue" evidence="1">
    <location>
        <position position="1"/>
    </location>
</feature>
<sequence>EQGIDSKEDFIDRIIDYEKPDIIVFDQKYDYKKEDIIRWKNKTKLISVDHINKDYQLMDKIIMPNAHFEESKYPEFNNIVFGPEYTIINKSILKLNPKISFPEKVKNIVVTTGGTDPEGVLIKLISWLKEMNLKANILILVGQAFKFQNELEHLMGNLPDNFHVMPYSLQELIKGDIAICTFGVSIYEMIYLKIPIICISHNLENTSGAKILKERYGVIEDMGHIKDINPQNLYMAITKLLTDKVYYKNMVERCGNLLDGKGAKRVGKIIAEDKEYREKCNN</sequence>
<name>X1GMJ1_9ZZZZ</name>
<accession>X1GMJ1</accession>
<dbReference type="EMBL" id="BARU01021304">
    <property type="protein sequence ID" value="GAH59111.1"/>
    <property type="molecule type" value="Genomic_DNA"/>
</dbReference>
<comment type="caution">
    <text evidence="1">The sequence shown here is derived from an EMBL/GenBank/DDBJ whole genome shotgun (WGS) entry which is preliminary data.</text>
</comment>
<organism evidence="1">
    <name type="scientific">marine sediment metagenome</name>
    <dbReference type="NCBI Taxonomy" id="412755"/>
    <lineage>
        <taxon>unclassified sequences</taxon>
        <taxon>metagenomes</taxon>
        <taxon>ecological metagenomes</taxon>
    </lineage>
</organism>
<dbReference type="AlphaFoldDB" id="X1GMJ1"/>
<dbReference type="SUPFAM" id="SSF53756">
    <property type="entry name" value="UDP-Glycosyltransferase/glycogen phosphorylase"/>
    <property type="match status" value="1"/>
</dbReference>
<gene>
    <name evidence="1" type="ORF">S03H2_34878</name>
</gene>
<protein>
    <recommendedName>
        <fullName evidence="2">Glycosyl transferase family 28 C-terminal domain-containing protein</fullName>
    </recommendedName>
</protein>
<proteinExistence type="predicted"/>
<reference evidence="1" key="1">
    <citation type="journal article" date="2014" name="Front. Microbiol.">
        <title>High frequency of phylogenetically diverse reductive dehalogenase-homologous genes in deep subseafloor sedimentary metagenomes.</title>
        <authorList>
            <person name="Kawai M."/>
            <person name="Futagami T."/>
            <person name="Toyoda A."/>
            <person name="Takaki Y."/>
            <person name="Nishi S."/>
            <person name="Hori S."/>
            <person name="Arai W."/>
            <person name="Tsubouchi T."/>
            <person name="Morono Y."/>
            <person name="Uchiyama I."/>
            <person name="Ito T."/>
            <person name="Fujiyama A."/>
            <person name="Inagaki F."/>
            <person name="Takami H."/>
        </authorList>
    </citation>
    <scope>NUCLEOTIDE SEQUENCE</scope>
    <source>
        <strain evidence="1">Expedition CK06-06</strain>
    </source>
</reference>
<dbReference type="Gene3D" id="3.40.50.2000">
    <property type="entry name" value="Glycogen Phosphorylase B"/>
    <property type="match status" value="1"/>
</dbReference>